<evidence type="ECO:0000256" key="1">
    <source>
        <dbReference type="SAM" id="MobiDB-lite"/>
    </source>
</evidence>
<keyword evidence="3" id="KW-1185">Reference proteome</keyword>
<keyword evidence="2" id="KW-0449">Lipoprotein</keyword>
<dbReference type="EMBL" id="LGKG01000140">
    <property type="protein sequence ID" value="KPC62359.1"/>
    <property type="molecule type" value="Genomic_DNA"/>
</dbReference>
<dbReference type="PROSITE" id="PS51318">
    <property type="entry name" value="TAT"/>
    <property type="match status" value="1"/>
</dbReference>
<feature type="region of interest" description="Disordered" evidence="1">
    <location>
        <begin position="83"/>
        <end position="126"/>
    </location>
</feature>
<organism evidence="2 3">
    <name type="scientific">Streptomyces chattanoogensis</name>
    <dbReference type="NCBI Taxonomy" id="66876"/>
    <lineage>
        <taxon>Bacteria</taxon>
        <taxon>Bacillati</taxon>
        <taxon>Actinomycetota</taxon>
        <taxon>Actinomycetes</taxon>
        <taxon>Kitasatosporales</taxon>
        <taxon>Streptomycetaceae</taxon>
        <taxon>Streptomyces</taxon>
    </lineage>
</organism>
<sequence length="154" mass="16050">MALTRRRTLLAGAALGGAALLTGCSEDPAPERDGHSSAAARLRRGAARDSTALLARYDATLAAHPTLEPALRPLRTEVARHAEAFGVSHPSSAGHPRPQVPKDERTARAQLADSERKLADKRTTALTTAPPELARLLASVAAAGAAHAYLLTKA</sequence>
<evidence type="ECO:0000313" key="2">
    <source>
        <dbReference type="EMBL" id="KPC62359.1"/>
    </source>
</evidence>
<feature type="compositionally biased region" description="Basic and acidic residues" evidence="1">
    <location>
        <begin position="100"/>
        <end position="123"/>
    </location>
</feature>
<proteinExistence type="predicted"/>
<dbReference type="Proteomes" id="UP000037982">
    <property type="component" value="Unassembled WGS sequence"/>
</dbReference>
<accession>A0A0N0GZ11</accession>
<dbReference type="PROSITE" id="PS51257">
    <property type="entry name" value="PROKAR_LIPOPROTEIN"/>
    <property type="match status" value="1"/>
</dbReference>
<dbReference type="InterPro" id="IPR006311">
    <property type="entry name" value="TAT_signal"/>
</dbReference>
<name>A0A0N0GZ11_9ACTN</name>
<comment type="caution">
    <text evidence="2">The sequence shown here is derived from an EMBL/GenBank/DDBJ whole genome shotgun (WGS) entry which is preliminary data.</text>
</comment>
<gene>
    <name evidence="2" type="ORF">ADL29_19575</name>
</gene>
<reference evidence="3" key="1">
    <citation type="submission" date="2015-07" db="EMBL/GenBank/DDBJ databases">
        <authorList>
            <person name="Ju K.-S."/>
            <person name="Doroghazi J.R."/>
            <person name="Metcalf W.W."/>
        </authorList>
    </citation>
    <scope>NUCLEOTIDE SEQUENCE [LARGE SCALE GENOMIC DNA]</scope>
    <source>
        <strain evidence="3">NRRL ISP-5002</strain>
    </source>
</reference>
<feature type="region of interest" description="Disordered" evidence="1">
    <location>
        <begin position="25"/>
        <end position="45"/>
    </location>
</feature>
<dbReference type="PATRIC" id="fig|66876.3.peg.4305"/>
<dbReference type="AlphaFoldDB" id="A0A0N0GZ11"/>
<evidence type="ECO:0000313" key="3">
    <source>
        <dbReference type="Proteomes" id="UP000037982"/>
    </source>
</evidence>
<protein>
    <submittedName>
        <fullName evidence="2">Lipoprotein</fullName>
    </submittedName>
</protein>